<sequence length="435" mass="51472">MLLKNANFWAQEAHSPLLAKNEGYLGLPENRAKAFSATRLWPSYVLNRNKKKGPSFGNEQDEEKSESVVPWNTGSDNYGNDKNESPIISLRKINKPDRIIEKDADRTFLTTEQRQLLITMLTMLKAQFNDYQQTMSYVCGTLLLFFDCRITFQLMVSLGRSPFYGMNEKLFFFFFFFGNFILKKELFGMTHIHYMYMCIHMCYWRAEAVDQIIDGFVLWKQLEQTQPELYKHLSRNTITPDTFVQKWFGGLGVQIIPTRYLIEMWSQYLQYGYRYLFKFYLSMLVQLEGKLLQMKEAHKFYEVLRLEMNSQFFITNDTKIDLKAYPQLCDQFFNQVLTRSNSSTFKFIDDLNFAKEREEAYHRHLQKRLLDAAMSNTFQSQLEGVQDDDENIDCEFCEDGFAEFLCLVCNKNLCADCKKTENEEHKLTHKLRPFT</sequence>
<organism evidence="5 6">
    <name type="scientific">Reticulomyxa filosa</name>
    <dbReference type="NCBI Taxonomy" id="46433"/>
    <lineage>
        <taxon>Eukaryota</taxon>
        <taxon>Sar</taxon>
        <taxon>Rhizaria</taxon>
        <taxon>Retaria</taxon>
        <taxon>Foraminifera</taxon>
        <taxon>Monothalamids</taxon>
        <taxon>Reticulomyxidae</taxon>
        <taxon>Reticulomyxa</taxon>
    </lineage>
</organism>
<gene>
    <name evidence="5" type="ORF">RFI_31675</name>
</gene>
<feature type="domain" description="Rab-GAP TBC" evidence="3">
    <location>
        <begin position="61"/>
        <end position="272"/>
    </location>
</feature>
<dbReference type="InterPro" id="IPR000315">
    <property type="entry name" value="Znf_B-box"/>
</dbReference>
<dbReference type="OMA" id="NIDCEFC"/>
<comment type="caution">
    <text evidence="5">The sequence shown here is derived from an EMBL/GenBank/DDBJ whole genome shotgun (WGS) entry which is preliminary data.</text>
</comment>
<feature type="domain" description="B box-type" evidence="4">
    <location>
        <begin position="389"/>
        <end position="434"/>
    </location>
</feature>
<dbReference type="PROSITE" id="PS50119">
    <property type="entry name" value="ZF_BBOX"/>
    <property type="match status" value="1"/>
</dbReference>
<keyword evidence="1" id="KW-0479">Metal-binding</keyword>
<dbReference type="SUPFAM" id="SSF47923">
    <property type="entry name" value="Ypt/Rab-GAP domain of gyp1p"/>
    <property type="match status" value="1"/>
</dbReference>
<keyword evidence="1" id="KW-0862">Zinc</keyword>
<dbReference type="GO" id="GO:0008270">
    <property type="term" value="F:zinc ion binding"/>
    <property type="evidence" value="ECO:0007669"/>
    <property type="project" value="UniProtKB-KW"/>
</dbReference>
<dbReference type="CDD" id="cd19757">
    <property type="entry name" value="Bbox1"/>
    <property type="match status" value="1"/>
</dbReference>
<reference evidence="5 6" key="1">
    <citation type="journal article" date="2013" name="Curr. Biol.">
        <title>The Genome of the Foraminiferan Reticulomyxa filosa.</title>
        <authorList>
            <person name="Glockner G."/>
            <person name="Hulsmann N."/>
            <person name="Schleicher M."/>
            <person name="Noegel A.A."/>
            <person name="Eichinger L."/>
            <person name="Gallinger C."/>
            <person name="Pawlowski J."/>
            <person name="Sierra R."/>
            <person name="Euteneuer U."/>
            <person name="Pillet L."/>
            <person name="Moustafa A."/>
            <person name="Platzer M."/>
            <person name="Groth M."/>
            <person name="Szafranski K."/>
            <person name="Schliwa M."/>
        </authorList>
    </citation>
    <scope>NUCLEOTIDE SEQUENCE [LARGE SCALE GENOMIC DNA]</scope>
</reference>
<name>X6LWH1_RETFI</name>
<dbReference type="InterPro" id="IPR035969">
    <property type="entry name" value="Rab-GAP_TBC_sf"/>
</dbReference>
<dbReference type="SMART" id="SM00164">
    <property type="entry name" value="TBC"/>
    <property type="match status" value="1"/>
</dbReference>
<keyword evidence="1" id="KW-0863">Zinc-finger</keyword>
<evidence type="ECO:0000259" key="4">
    <source>
        <dbReference type="PROSITE" id="PS50119"/>
    </source>
</evidence>
<dbReference type="AlphaFoldDB" id="X6LWH1"/>
<dbReference type="Gene3D" id="1.10.472.80">
    <property type="entry name" value="Ypt/Rab-GAP domain of gyp1p, domain 3"/>
    <property type="match status" value="1"/>
</dbReference>
<evidence type="ECO:0000259" key="3">
    <source>
        <dbReference type="PROSITE" id="PS50086"/>
    </source>
</evidence>
<evidence type="ECO:0000256" key="1">
    <source>
        <dbReference type="PROSITE-ProRule" id="PRU00024"/>
    </source>
</evidence>
<dbReference type="OrthoDB" id="294251at2759"/>
<keyword evidence="6" id="KW-1185">Reference proteome</keyword>
<accession>X6LWH1</accession>
<protein>
    <submittedName>
        <fullName evidence="5">GTPase activating protein, GAP</fullName>
    </submittedName>
</protein>
<evidence type="ECO:0000313" key="6">
    <source>
        <dbReference type="Proteomes" id="UP000023152"/>
    </source>
</evidence>
<dbReference type="EMBL" id="ASPP01027833">
    <property type="protein sequence ID" value="ETO05721.1"/>
    <property type="molecule type" value="Genomic_DNA"/>
</dbReference>
<dbReference type="Pfam" id="PF00566">
    <property type="entry name" value="RabGAP-TBC"/>
    <property type="match status" value="1"/>
</dbReference>
<dbReference type="Pfam" id="PF00643">
    <property type="entry name" value="zf-B_box"/>
    <property type="match status" value="1"/>
</dbReference>
<proteinExistence type="predicted"/>
<dbReference type="Proteomes" id="UP000023152">
    <property type="component" value="Unassembled WGS sequence"/>
</dbReference>
<dbReference type="InterPro" id="IPR000195">
    <property type="entry name" value="Rab-GAP-TBC_dom"/>
</dbReference>
<feature type="region of interest" description="Disordered" evidence="2">
    <location>
        <begin position="52"/>
        <end position="83"/>
    </location>
</feature>
<evidence type="ECO:0000313" key="5">
    <source>
        <dbReference type="EMBL" id="ETO05721.1"/>
    </source>
</evidence>
<dbReference type="PROSITE" id="PS50086">
    <property type="entry name" value="TBC_RABGAP"/>
    <property type="match status" value="1"/>
</dbReference>
<evidence type="ECO:0000256" key="2">
    <source>
        <dbReference type="SAM" id="MobiDB-lite"/>
    </source>
</evidence>